<evidence type="ECO:0000256" key="1">
    <source>
        <dbReference type="SAM" id="SignalP"/>
    </source>
</evidence>
<accession>A0A2M4CX46</accession>
<protein>
    <recommendedName>
        <fullName evidence="3">Secreted protein</fullName>
    </recommendedName>
</protein>
<dbReference type="AlphaFoldDB" id="A0A2M4CX46"/>
<evidence type="ECO:0008006" key="3">
    <source>
        <dbReference type="Google" id="ProtNLM"/>
    </source>
</evidence>
<organism evidence="2">
    <name type="scientific">Anopheles darlingi</name>
    <name type="common">Mosquito</name>
    <dbReference type="NCBI Taxonomy" id="43151"/>
    <lineage>
        <taxon>Eukaryota</taxon>
        <taxon>Metazoa</taxon>
        <taxon>Ecdysozoa</taxon>
        <taxon>Arthropoda</taxon>
        <taxon>Hexapoda</taxon>
        <taxon>Insecta</taxon>
        <taxon>Pterygota</taxon>
        <taxon>Neoptera</taxon>
        <taxon>Endopterygota</taxon>
        <taxon>Diptera</taxon>
        <taxon>Nematocera</taxon>
        <taxon>Culicoidea</taxon>
        <taxon>Culicidae</taxon>
        <taxon>Anophelinae</taxon>
        <taxon>Anopheles</taxon>
    </lineage>
</organism>
<sequence>MSLSMICMFVCEPVCVCVCVCRRAFCFGAQQRDPACCHSYHHVLRSYHMKYAYCICWNVTLRPFFFAPRVSVCVCVCVCACACLPSSNAHVVVLFGRSEQSSLAV</sequence>
<dbReference type="EMBL" id="GGFL01005725">
    <property type="protein sequence ID" value="MBW69903.1"/>
    <property type="molecule type" value="Transcribed_RNA"/>
</dbReference>
<keyword evidence="1" id="KW-0732">Signal</keyword>
<feature type="signal peptide" evidence="1">
    <location>
        <begin position="1"/>
        <end position="17"/>
    </location>
</feature>
<evidence type="ECO:0000313" key="2">
    <source>
        <dbReference type="EMBL" id="MBW69903.1"/>
    </source>
</evidence>
<reference evidence="2" key="1">
    <citation type="submission" date="2018-01" db="EMBL/GenBank/DDBJ databases">
        <title>An insight into the sialome of Amazonian anophelines.</title>
        <authorList>
            <person name="Ribeiro J.M."/>
            <person name="Scarpassa V."/>
            <person name="Calvo E."/>
        </authorList>
    </citation>
    <scope>NUCLEOTIDE SEQUENCE</scope>
</reference>
<proteinExistence type="predicted"/>
<feature type="chain" id="PRO_5014967050" description="Secreted protein" evidence="1">
    <location>
        <begin position="18"/>
        <end position="105"/>
    </location>
</feature>
<name>A0A2M4CX46_ANODA</name>